<dbReference type="PANTHER" id="PTHR38834:SF3">
    <property type="entry name" value="SOLUTE-BINDING PROTEIN FAMILY 3_N-TERMINAL DOMAIN-CONTAINING PROTEIN"/>
    <property type="match status" value="1"/>
</dbReference>
<dbReference type="Gene3D" id="3.40.190.10">
    <property type="entry name" value="Periplasmic binding protein-like II"/>
    <property type="match status" value="2"/>
</dbReference>
<dbReference type="Proteomes" id="UP000257039">
    <property type="component" value="Unassembled WGS sequence"/>
</dbReference>
<dbReference type="SMART" id="SM00062">
    <property type="entry name" value="PBPb"/>
    <property type="match status" value="1"/>
</dbReference>
<gene>
    <name evidence="2" type="ORF">B9G39_09425</name>
</gene>
<organism evidence="2 3">
    <name type="scientific">Zooshikella ganghwensis</name>
    <dbReference type="NCBI Taxonomy" id="202772"/>
    <lineage>
        <taxon>Bacteria</taxon>
        <taxon>Pseudomonadati</taxon>
        <taxon>Pseudomonadota</taxon>
        <taxon>Gammaproteobacteria</taxon>
        <taxon>Oceanospirillales</taxon>
        <taxon>Zooshikellaceae</taxon>
        <taxon>Zooshikella</taxon>
    </lineage>
</organism>
<dbReference type="InterPro" id="IPR001638">
    <property type="entry name" value="Solute-binding_3/MltF_N"/>
</dbReference>
<feature type="domain" description="Solute-binding protein family 3/N-terminal" evidence="1">
    <location>
        <begin position="43"/>
        <end position="268"/>
    </location>
</feature>
<dbReference type="EMBL" id="NDXW01000001">
    <property type="protein sequence ID" value="RDH43644.1"/>
    <property type="molecule type" value="Genomic_DNA"/>
</dbReference>
<dbReference type="PANTHER" id="PTHR38834">
    <property type="entry name" value="PERIPLASMIC SUBSTRATE BINDING PROTEIN FAMILY 3"/>
    <property type="match status" value="1"/>
</dbReference>
<evidence type="ECO:0000313" key="3">
    <source>
        <dbReference type="Proteomes" id="UP000257039"/>
    </source>
</evidence>
<protein>
    <recommendedName>
        <fullName evidence="1">Solute-binding protein family 3/N-terminal domain-containing protein</fullName>
    </recommendedName>
</protein>
<dbReference type="Pfam" id="PF00497">
    <property type="entry name" value="SBP_bac_3"/>
    <property type="match status" value="1"/>
</dbReference>
<sequence length="268" mass="31112">MVNRIRTRGETILYETSINRRFYCYLAIHIIAVFSPKFLSADPLEIVMDYYPPFSYEEQGVAKGICTDVVNAVLKQIKRQAIISQLPFARAYKKTMEGKGVYEYCVVRTPEREKLFQWVGVVGPAEQALIAKKTKKVKLNDIAQLKKHRIGLVVEDVVDQYLSKYEERYNLKIERVPSYEVNMKKLLNDRIDIWGGNLHVGFYLIKKLGKQMNDYEIVYNIDSLKGEYYLVTGVRTSKADVLKLQEGFKIVHSSSLYQDIVNRYLGRD</sequence>
<reference evidence="2 3" key="1">
    <citation type="submission" date="2017-04" db="EMBL/GenBank/DDBJ databases">
        <title>Draft genome sequence of Zooshikella ganghwensis VG4 isolated from Red Sea sediments.</title>
        <authorList>
            <person name="Rehman Z."/>
            <person name="Alam I."/>
            <person name="Kamau A."/>
            <person name="Bajic V."/>
            <person name="Leiknes T."/>
        </authorList>
    </citation>
    <scope>NUCLEOTIDE SEQUENCE [LARGE SCALE GENOMIC DNA]</scope>
    <source>
        <strain evidence="2 3">VG4</strain>
    </source>
</reference>
<keyword evidence="3" id="KW-1185">Reference proteome</keyword>
<comment type="caution">
    <text evidence="2">The sequence shown here is derived from an EMBL/GenBank/DDBJ whole genome shotgun (WGS) entry which is preliminary data.</text>
</comment>
<evidence type="ECO:0000259" key="1">
    <source>
        <dbReference type="SMART" id="SM00062"/>
    </source>
</evidence>
<dbReference type="AlphaFoldDB" id="A0A4P9VMM8"/>
<name>A0A4P9VMM8_9GAMM</name>
<accession>A0A4P9VMM8</accession>
<evidence type="ECO:0000313" key="2">
    <source>
        <dbReference type="EMBL" id="RDH43644.1"/>
    </source>
</evidence>
<dbReference type="SUPFAM" id="SSF53850">
    <property type="entry name" value="Periplasmic binding protein-like II"/>
    <property type="match status" value="1"/>
</dbReference>
<proteinExistence type="predicted"/>